<evidence type="ECO:0000313" key="4">
    <source>
        <dbReference type="Proteomes" id="UP000076661"/>
    </source>
</evidence>
<dbReference type="SMART" id="SM00062">
    <property type="entry name" value="PBPb"/>
    <property type="match status" value="1"/>
</dbReference>
<dbReference type="PATRIC" id="fig|1365257.3.peg.2094"/>
<dbReference type="Pfam" id="PF00497">
    <property type="entry name" value="SBP_bac_3"/>
    <property type="match status" value="1"/>
</dbReference>
<dbReference type="Gene3D" id="3.40.190.10">
    <property type="entry name" value="Periplasmic binding protein-like II"/>
    <property type="match status" value="2"/>
</dbReference>
<protein>
    <recommendedName>
        <fullName evidence="2">Solute-binding protein family 3/N-terminal domain-containing protein</fullName>
    </recommendedName>
</protein>
<evidence type="ECO:0000313" key="3">
    <source>
        <dbReference type="EMBL" id="KZN67653.1"/>
    </source>
</evidence>
<reference evidence="3 4" key="1">
    <citation type="submission" date="2013-07" db="EMBL/GenBank/DDBJ databases">
        <title>Comparative Genomic and Metabolomic Analysis of Twelve Strains of Pseudoalteromonas luteoviolacea.</title>
        <authorList>
            <person name="Vynne N.G."/>
            <person name="Mansson M."/>
            <person name="Gram L."/>
        </authorList>
    </citation>
    <scope>NUCLEOTIDE SEQUENCE [LARGE SCALE GENOMIC DNA]</scope>
    <source>
        <strain evidence="3 4">S4060-1</strain>
    </source>
</reference>
<dbReference type="RefSeq" id="WP_231101465.1">
    <property type="nucleotide sequence ID" value="NZ_AUXX01000012.1"/>
</dbReference>
<sequence>MKYRLLKSLLPLVMLVSSASVQAQIIRFIAEDLPPYHFINDAGKPDGGLVEIAKALQAQSGLKAQIEILPMARAHHELQTKNNVVMLAWLKTPSRERGYKFLGSMCQISASLIGLKENKLNLTDLNHAKQYRISTIRGYYSEEYLRQAGFSEDHDLVLVSHYASLWQLLYKGRTDLILTNTQTIQRELDKLGLDPDMLEYKLTLQDFPSQLHLAANQSFPDDIAGKISTALEQLKSSGQYQKIIQKWRMPN</sequence>
<dbReference type="InterPro" id="IPR001638">
    <property type="entry name" value="Solute-binding_3/MltF_N"/>
</dbReference>
<dbReference type="Proteomes" id="UP000076661">
    <property type="component" value="Unassembled WGS sequence"/>
</dbReference>
<dbReference type="AlphaFoldDB" id="A0A162BSH1"/>
<gene>
    <name evidence="3" type="ORF">N478_02520</name>
</gene>
<organism evidence="3 4">
    <name type="scientific">Pseudoalteromonas luteoviolacea S4060-1</name>
    <dbReference type="NCBI Taxonomy" id="1365257"/>
    <lineage>
        <taxon>Bacteria</taxon>
        <taxon>Pseudomonadati</taxon>
        <taxon>Pseudomonadota</taxon>
        <taxon>Gammaproteobacteria</taxon>
        <taxon>Alteromonadales</taxon>
        <taxon>Pseudoalteromonadaceae</taxon>
        <taxon>Pseudoalteromonas</taxon>
    </lineage>
</organism>
<accession>A0A162BSH1</accession>
<evidence type="ECO:0000256" key="1">
    <source>
        <dbReference type="SAM" id="SignalP"/>
    </source>
</evidence>
<proteinExistence type="predicted"/>
<dbReference type="PANTHER" id="PTHR38834">
    <property type="entry name" value="PERIPLASMIC SUBSTRATE BINDING PROTEIN FAMILY 3"/>
    <property type="match status" value="1"/>
</dbReference>
<feature type="signal peptide" evidence="1">
    <location>
        <begin position="1"/>
        <end position="23"/>
    </location>
</feature>
<keyword evidence="1" id="KW-0732">Signal</keyword>
<evidence type="ECO:0000259" key="2">
    <source>
        <dbReference type="SMART" id="SM00062"/>
    </source>
</evidence>
<dbReference type="PANTHER" id="PTHR38834:SF3">
    <property type="entry name" value="SOLUTE-BINDING PROTEIN FAMILY 3_N-TERMINAL DOMAIN-CONTAINING PROTEIN"/>
    <property type="match status" value="1"/>
</dbReference>
<name>A0A162BSH1_9GAMM</name>
<dbReference type="EMBL" id="AUXX01000012">
    <property type="protein sequence ID" value="KZN67653.1"/>
    <property type="molecule type" value="Genomic_DNA"/>
</dbReference>
<comment type="caution">
    <text evidence="3">The sequence shown here is derived from an EMBL/GenBank/DDBJ whole genome shotgun (WGS) entry which is preliminary data.</text>
</comment>
<dbReference type="SUPFAM" id="SSF53850">
    <property type="entry name" value="Periplasmic binding protein-like II"/>
    <property type="match status" value="1"/>
</dbReference>
<feature type="chain" id="PRO_5007832978" description="Solute-binding protein family 3/N-terminal domain-containing protein" evidence="1">
    <location>
        <begin position="24"/>
        <end position="251"/>
    </location>
</feature>
<feature type="domain" description="Solute-binding protein family 3/N-terminal" evidence="2">
    <location>
        <begin position="25"/>
        <end position="250"/>
    </location>
</feature>